<feature type="compositionally biased region" description="Acidic residues" evidence="11">
    <location>
        <begin position="1076"/>
        <end position="1087"/>
    </location>
</feature>
<dbReference type="SUPFAM" id="SSF52540">
    <property type="entry name" value="P-loop containing nucleoside triphosphate hydrolases"/>
    <property type="match status" value="1"/>
</dbReference>
<dbReference type="InterPro" id="IPR047149">
    <property type="entry name" value="KIF11-like"/>
</dbReference>
<evidence type="ECO:0000256" key="5">
    <source>
        <dbReference type="ARBA" id="ARBA00022840"/>
    </source>
</evidence>
<feature type="coiled-coil region" evidence="10">
    <location>
        <begin position="494"/>
        <end position="521"/>
    </location>
</feature>
<evidence type="ECO:0000256" key="10">
    <source>
        <dbReference type="SAM" id="Coils"/>
    </source>
</evidence>
<evidence type="ECO:0000256" key="4">
    <source>
        <dbReference type="ARBA" id="ARBA00022741"/>
    </source>
</evidence>
<dbReference type="EMBL" id="JAZGUE010000001">
    <property type="protein sequence ID" value="KAL2270809.1"/>
    <property type="molecule type" value="Genomic_DNA"/>
</dbReference>
<feature type="compositionally biased region" description="Low complexity" evidence="11">
    <location>
        <begin position="1061"/>
        <end position="1073"/>
    </location>
</feature>
<evidence type="ECO:0000256" key="3">
    <source>
        <dbReference type="ARBA" id="ARBA00022701"/>
    </source>
</evidence>
<feature type="compositionally biased region" description="Low complexity" evidence="11">
    <location>
        <begin position="10"/>
        <end position="24"/>
    </location>
</feature>
<dbReference type="InterPro" id="IPR001752">
    <property type="entry name" value="Kinesin_motor_dom"/>
</dbReference>
<feature type="domain" description="Kinesin motor" evidence="12">
    <location>
        <begin position="81"/>
        <end position="434"/>
    </location>
</feature>
<dbReference type="InterPro" id="IPR047241">
    <property type="entry name" value="KIF11-like_kin_motor_dom"/>
</dbReference>
<dbReference type="Proteomes" id="UP001600064">
    <property type="component" value="Unassembled WGS sequence"/>
</dbReference>
<dbReference type="RefSeq" id="XP_070869533.1">
    <property type="nucleotide sequence ID" value="XM_071007999.1"/>
</dbReference>
<keyword evidence="5 9" id="KW-0067">ATP-binding</keyword>
<evidence type="ECO:0000259" key="12">
    <source>
        <dbReference type="PROSITE" id="PS50067"/>
    </source>
</evidence>
<evidence type="ECO:0000256" key="9">
    <source>
        <dbReference type="PROSITE-ProRule" id="PRU00283"/>
    </source>
</evidence>
<keyword evidence="6 9" id="KW-0505">Motor protein</keyword>
<dbReference type="InterPro" id="IPR027417">
    <property type="entry name" value="P-loop_NTPase"/>
</dbReference>
<dbReference type="Gene3D" id="3.40.850.10">
    <property type="entry name" value="Kinesin motor domain"/>
    <property type="match status" value="1"/>
</dbReference>
<keyword evidence="4 9" id="KW-0547">Nucleotide-binding</keyword>
<evidence type="ECO:0000256" key="2">
    <source>
        <dbReference type="ARBA" id="ARBA00022490"/>
    </source>
</evidence>
<feature type="coiled-coil region" evidence="10">
    <location>
        <begin position="657"/>
        <end position="684"/>
    </location>
</feature>
<dbReference type="PRINTS" id="PR00380">
    <property type="entry name" value="KINESINHEAVY"/>
</dbReference>
<feature type="binding site" evidence="9">
    <location>
        <begin position="167"/>
        <end position="174"/>
    </location>
    <ligand>
        <name>ATP</name>
        <dbReference type="ChEBI" id="CHEBI:30616"/>
    </ligand>
</feature>
<feature type="coiled-coil region" evidence="10">
    <location>
        <begin position="443"/>
        <end position="470"/>
    </location>
</feature>
<proteinExistence type="inferred from homology"/>
<organism evidence="13 14">
    <name type="scientific">Remersonia thermophila</name>
    <dbReference type="NCBI Taxonomy" id="72144"/>
    <lineage>
        <taxon>Eukaryota</taxon>
        <taxon>Fungi</taxon>
        <taxon>Dikarya</taxon>
        <taxon>Ascomycota</taxon>
        <taxon>Pezizomycotina</taxon>
        <taxon>Sordariomycetes</taxon>
        <taxon>Sordariomycetidae</taxon>
        <taxon>Sordariales</taxon>
        <taxon>Sordariales incertae sedis</taxon>
        <taxon>Remersonia</taxon>
    </lineage>
</organism>
<evidence type="ECO:0000256" key="6">
    <source>
        <dbReference type="ARBA" id="ARBA00023175"/>
    </source>
</evidence>
<evidence type="ECO:0000256" key="1">
    <source>
        <dbReference type="ARBA" id="ARBA00004245"/>
    </source>
</evidence>
<evidence type="ECO:0000256" key="8">
    <source>
        <dbReference type="ARBA" id="ARBA00034704"/>
    </source>
</evidence>
<dbReference type="PROSITE" id="PS00411">
    <property type="entry name" value="KINESIN_MOTOR_1"/>
    <property type="match status" value="1"/>
</dbReference>
<evidence type="ECO:0000256" key="7">
    <source>
        <dbReference type="ARBA" id="ARBA00023212"/>
    </source>
</evidence>
<feature type="region of interest" description="Disordered" evidence="11">
    <location>
        <begin position="1"/>
        <end position="81"/>
    </location>
</feature>
<dbReference type="PANTHER" id="PTHR47970:SF12">
    <property type="entry name" value="KINESIN FAMILY MEMBER 11"/>
    <property type="match status" value="1"/>
</dbReference>
<keyword evidence="10" id="KW-0175">Coiled coil</keyword>
<feature type="coiled-coil region" evidence="10">
    <location>
        <begin position="754"/>
        <end position="810"/>
    </location>
</feature>
<dbReference type="SMART" id="SM00129">
    <property type="entry name" value="KISc"/>
    <property type="match status" value="1"/>
</dbReference>
<dbReference type="Pfam" id="PF00225">
    <property type="entry name" value="Kinesin"/>
    <property type="match status" value="1"/>
</dbReference>
<dbReference type="InterPro" id="IPR036961">
    <property type="entry name" value="Kinesin_motor_dom_sf"/>
</dbReference>
<accession>A0ABR4DMQ4</accession>
<feature type="compositionally biased region" description="Basic residues" evidence="11">
    <location>
        <begin position="1227"/>
        <end position="1236"/>
    </location>
</feature>
<dbReference type="PANTHER" id="PTHR47970">
    <property type="entry name" value="KINESIN-LIKE PROTEIN KIF11"/>
    <property type="match status" value="1"/>
</dbReference>
<sequence length="1236" mass="131907">MERRNPSMASRTGTGRSSSIRPGTATRSTAPSRLAMTRNAPSRLARAASPAESLASVATAAAGTKRKERDFDPDDGEGGTNITVVVRCRGRNEREVKENSAVVVRTEATKGTTIELSMGPNAVSNKTYTFDRVFSQAADQKMVFDEAVRPVLDEMLAGYNCTIFAYGQTGTGKTYTMSGDLTETLGMLSDNAGIIPRVLQALFQQLELDEREHSVRCSFIELYNEELRDLLAGDDGSKLKIYDDTSRKGHSTTMVQGMEERHILNAGDGLRWLREGSVKRQVAATKCNDLSSRSHTVFTITVYARHKPDGGGAAAASGKAAAADPGADDYLMLGKLNLVDLAGSENIQRSGAENKRAAEAGLINKSLLTLGRVINALVDRSPHIPYRESKLTRLLQDSLGGRTKTCIIATISPARSNLDETISTLDYAFRAKNIRNRPQLNALTAKKTLLRDLAADIERLKAELIATRQRNGVYLSNDMYEELTVQNESRRILTEEQAAKIETLEANLKHKLQELLALTSSFMGLKREHEGALARLGETAGLLGQTELVLAATRKALAEETHLRRAHQATEERLAAAGGDLLRAVERAVGDIGALRDRDRRRAELAALNRDAWDLSRSRVAGVTELVEGRLDAFRRAHEDHVDAVARRVRGFVGDELGRLEAARAALDDNLDRLAESKAALLDQQERSRADADGALDEIKAVRDHVKQRVGEGLQAVAGAAERIAGDVLGELAALHGHLHASYAALGQDLKAAFDELLRHMRAQKAEADRLRHELEAAARAAVESNEAVAARLDEALREERAQAAAERQAMLAQLARLVTAQAEEHESRLAGKAAALREALAGSSEALEAGVADYASGMRLWADRDAKAIDDAAGARDALKARLKDDGAVAGQHGASIQAAARSAHAEATRAVEEQMRDVDAQMQDLDALVARAKARHAGDGVRNAQLADGLAAAAERCLADVAEHLDGGLARARALGRDVDAAAEQLAGSLSPLRHDACGPLADLRRHVLAAAPREYEPTGATPDPRARYDYPTHLPRTAAHDALLAALRDADAPPASPCPAAAAAAAAAVVVHDDDDDDNDDDDDHHEPSEEPSAASPTPRGKKPTVLPDITLTPVRSPVRPAAETPQSLREVDPNLASNGQPPAQHVLSPAVKGGRAAAAAAAAVSLAPQSEATRMPPPKVAAAAAASAATATGTGRTRASRLAKRVVADGAENLPPVGITRGGSRRKSPRLH</sequence>
<protein>
    <recommendedName>
        <fullName evidence="12">Kinesin motor domain-containing protein</fullName>
    </recommendedName>
</protein>
<feature type="compositionally biased region" description="Low complexity" evidence="11">
    <location>
        <begin position="40"/>
        <end position="62"/>
    </location>
</feature>
<comment type="similarity">
    <text evidence="8">Belongs to the TRAFAC class myosin-kinesin ATPase superfamily. Kinesin family. KIN-5/BimC subfamily.</text>
</comment>
<comment type="subcellular location">
    <subcellularLocation>
        <location evidence="1">Cytoplasm</location>
        <location evidence="1">Cytoskeleton</location>
    </subcellularLocation>
</comment>
<keyword evidence="7" id="KW-0206">Cytoskeleton</keyword>
<keyword evidence="14" id="KW-1185">Reference proteome</keyword>
<dbReference type="GeneID" id="98122643"/>
<keyword evidence="2" id="KW-0963">Cytoplasm</keyword>
<gene>
    <name evidence="13" type="ORF">VTJ83DRAFT_180</name>
</gene>
<keyword evidence="3" id="KW-0493">Microtubule</keyword>
<evidence type="ECO:0000313" key="13">
    <source>
        <dbReference type="EMBL" id="KAL2270809.1"/>
    </source>
</evidence>
<evidence type="ECO:0000313" key="14">
    <source>
        <dbReference type="Proteomes" id="UP001600064"/>
    </source>
</evidence>
<evidence type="ECO:0000256" key="11">
    <source>
        <dbReference type="SAM" id="MobiDB-lite"/>
    </source>
</evidence>
<dbReference type="InterPro" id="IPR019821">
    <property type="entry name" value="Kinesin_motor_CS"/>
</dbReference>
<feature type="region of interest" description="Disordered" evidence="11">
    <location>
        <begin position="1213"/>
        <end position="1236"/>
    </location>
</feature>
<name>A0ABR4DMQ4_9PEZI</name>
<dbReference type="PROSITE" id="PS50067">
    <property type="entry name" value="KINESIN_MOTOR_2"/>
    <property type="match status" value="1"/>
</dbReference>
<comment type="caution">
    <text evidence="13">The sequence shown here is derived from an EMBL/GenBank/DDBJ whole genome shotgun (WGS) entry which is preliminary data.</text>
</comment>
<reference evidence="13 14" key="1">
    <citation type="journal article" date="2024" name="Commun. Biol.">
        <title>Comparative genomic analysis of thermophilic fungi reveals convergent evolutionary adaptations and gene losses.</title>
        <authorList>
            <person name="Steindorff A.S."/>
            <person name="Aguilar-Pontes M.V."/>
            <person name="Robinson A.J."/>
            <person name="Andreopoulos B."/>
            <person name="LaButti K."/>
            <person name="Kuo A."/>
            <person name="Mondo S."/>
            <person name="Riley R."/>
            <person name="Otillar R."/>
            <person name="Haridas S."/>
            <person name="Lipzen A."/>
            <person name="Grimwood J."/>
            <person name="Schmutz J."/>
            <person name="Clum A."/>
            <person name="Reid I.D."/>
            <person name="Moisan M.C."/>
            <person name="Butler G."/>
            <person name="Nguyen T.T.M."/>
            <person name="Dewar K."/>
            <person name="Conant G."/>
            <person name="Drula E."/>
            <person name="Henrissat B."/>
            <person name="Hansel C."/>
            <person name="Singer S."/>
            <person name="Hutchinson M.I."/>
            <person name="de Vries R.P."/>
            <person name="Natvig D.O."/>
            <person name="Powell A.J."/>
            <person name="Tsang A."/>
            <person name="Grigoriev I.V."/>
        </authorList>
    </citation>
    <scope>NUCLEOTIDE SEQUENCE [LARGE SCALE GENOMIC DNA]</scope>
    <source>
        <strain evidence="13 14">ATCC 22073</strain>
    </source>
</reference>
<feature type="region of interest" description="Disordered" evidence="11">
    <location>
        <begin position="1054"/>
        <end position="1147"/>
    </location>
</feature>
<dbReference type="CDD" id="cd01364">
    <property type="entry name" value="KISc_BimC_Eg5"/>
    <property type="match status" value="1"/>
</dbReference>